<dbReference type="InterPro" id="IPR046450">
    <property type="entry name" value="PA_dom_sf"/>
</dbReference>
<evidence type="ECO:0000256" key="3">
    <source>
        <dbReference type="SAM" id="MobiDB-lite"/>
    </source>
</evidence>
<evidence type="ECO:0000256" key="4">
    <source>
        <dbReference type="SAM" id="Phobius"/>
    </source>
</evidence>
<gene>
    <name evidence="6" type="ORF">MONBRDRAFT_34471</name>
</gene>
<feature type="domain" description="VPS10" evidence="5">
    <location>
        <begin position="387"/>
        <end position="975"/>
    </location>
</feature>
<evidence type="ECO:0000256" key="1">
    <source>
        <dbReference type="ARBA" id="ARBA00022737"/>
    </source>
</evidence>
<dbReference type="KEGG" id="mbr:MONBRDRAFT_34471"/>
<dbReference type="InterPro" id="IPR031778">
    <property type="entry name" value="Sortilin_N"/>
</dbReference>
<dbReference type="GO" id="GO:0006892">
    <property type="term" value="P:post-Golgi vesicle-mediated transport"/>
    <property type="evidence" value="ECO:0000318"/>
    <property type="project" value="GO_Central"/>
</dbReference>
<feature type="compositionally biased region" description="Basic and acidic residues" evidence="3">
    <location>
        <begin position="73"/>
        <end position="86"/>
    </location>
</feature>
<feature type="region of interest" description="Disordered" evidence="3">
    <location>
        <begin position="1022"/>
        <end position="1066"/>
    </location>
</feature>
<keyword evidence="4" id="KW-0472">Membrane</keyword>
<dbReference type="InterPro" id="IPR003137">
    <property type="entry name" value="PA_domain"/>
</dbReference>
<accession>A9VBY9</accession>
<dbReference type="Pfam" id="PF02225">
    <property type="entry name" value="PA"/>
    <property type="match status" value="1"/>
</dbReference>
<feature type="region of interest" description="Disordered" evidence="3">
    <location>
        <begin position="53"/>
        <end position="128"/>
    </location>
</feature>
<keyword evidence="4" id="KW-0812">Transmembrane</keyword>
<dbReference type="CDD" id="cd00538">
    <property type="entry name" value="PA"/>
    <property type="match status" value="1"/>
</dbReference>
<dbReference type="PANTHER" id="PTHR12106">
    <property type="entry name" value="SORTILIN RELATED"/>
    <property type="match status" value="1"/>
</dbReference>
<feature type="transmembrane region" description="Helical" evidence="4">
    <location>
        <begin position="980"/>
        <end position="1004"/>
    </location>
</feature>
<keyword evidence="7" id="KW-1185">Reference proteome</keyword>
<dbReference type="Proteomes" id="UP000001357">
    <property type="component" value="Unassembled WGS sequence"/>
</dbReference>
<dbReference type="InterPro" id="IPR031777">
    <property type="entry name" value="Sortilin_C"/>
</dbReference>
<keyword evidence="2" id="KW-0325">Glycoprotein</keyword>
<feature type="compositionally biased region" description="Acidic residues" evidence="3">
    <location>
        <begin position="1056"/>
        <end position="1066"/>
    </location>
</feature>
<evidence type="ECO:0000313" key="6">
    <source>
        <dbReference type="EMBL" id="EDQ84887.1"/>
    </source>
</evidence>
<dbReference type="EMBL" id="CH991579">
    <property type="protein sequence ID" value="EDQ84887.1"/>
    <property type="molecule type" value="Genomic_DNA"/>
</dbReference>
<dbReference type="OMA" id="KENCHEF"/>
<dbReference type="Pfam" id="PF15902">
    <property type="entry name" value="Sortilin-Vps10"/>
    <property type="match status" value="2"/>
</dbReference>
<dbReference type="SMART" id="SM00602">
    <property type="entry name" value="VPS10"/>
    <property type="match status" value="1"/>
</dbReference>
<dbReference type="GeneID" id="5895539"/>
<organism evidence="6 7">
    <name type="scientific">Monosiga brevicollis</name>
    <name type="common">Choanoflagellate</name>
    <dbReference type="NCBI Taxonomy" id="81824"/>
    <lineage>
        <taxon>Eukaryota</taxon>
        <taxon>Choanoflagellata</taxon>
        <taxon>Craspedida</taxon>
        <taxon>Salpingoecidae</taxon>
        <taxon>Monosiga</taxon>
    </lineage>
</organism>
<keyword evidence="4" id="KW-1133">Transmembrane helix</keyword>
<dbReference type="InterPro" id="IPR050310">
    <property type="entry name" value="VPS10-sortilin"/>
</dbReference>
<protein>
    <recommendedName>
        <fullName evidence="5">VPS10 domain-containing protein</fullName>
    </recommendedName>
</protein>
<dbReference type="AlphaFoldDB" id="A9VBY9"/>
<evidence type="ECO:0000313" key="7">
    <source>
        <dbReference type="Proteomes" id="UP000001357"/>
    </source>
</evidence>
<dbReference type="RefSeq" id="XP_001750228.1">
    <property type="nucleotide sequence ID" value="XM_001750176.1"/>
</dbReference>
<dbReference type="SUPFAM" id="SSF110296">
    <property type="entry name" value="Oligoxyloglucan reducing end-specific cellobiohydrolase"/>
    <property type="match status" value="1"/>
</dbReference>
<evidence type="ECO:0000259" key="5">
    <source>
        <dbReference type="SMART" id="SM00602"/>
    </source>
</evidence>
<feature type="compositionally biased region" description="Acidic residues" evidence="3">
    <location>
        <begin position="1029"/>
        <end position="1042"/>
    </location>
</feature>
<sequence length="1066" mass="115903">MARVGASRASRTGLAVGLALLGVLCMAMTVTSTAASQRREFLAQRRQILARPKTSTRRQYLSLGPDGNVSRAPQREAHWHQLQEHLKAHHQRPITDAPSGVKRSTPLRPEDLLPLPSTSGPTAESFPIPAELRRRRAASDNAACTNVDMTSVSERVSQATDSYTFEATGGLYLNWLGAPYEGIMAWLEFGSSTTQGNAYCSSDMGKTFAACSGITLDIADFVSIEPPNNKKMAGGLLVYALPVTGKFIFVASDDLQFTKKSVNEAYDRILLHPTDQTQLLGFVKASLNGVESDTMYHLKYSNGEFSETQLETHVHFAEWLQPQFILESDESDVILMTQYQPEADTSSGQESDADVPIHFVRIENPSSSTPHRVTLKENCHEFTQSDSFLFVKETPGTFGEQTLHVSSDNGKTFTETVFPTSGKSLNYYVTETGEGEALVVSEAQITGFYGNLSITIQGTSTVLQAARLKESPLVETALTGKVVKPASNPTGCADSGGIGTSVAGFIVLVQRGDCTFAEKVRLAEDAGAAALIIYDTASDYIGGVYGLDKADATPTIPAMLVGKNAGQVLWNKAGTDGQSTLSVTLVEEDVSEQSLYRETVLYISDATGVYYTVALPDILYFPATEESDEVVDLHAVQSQRGTLIANVLDQGSYVSLISYNKGALWSKIPVPENSRSRCEGSNECNLHVTLEIWQALYGVPLPSSRANAPGIVMVNGFVGAALADTYDSNVYLSRNGGFTWDEMFGKPHLYEILNYGALLVAIPYLQSSTISYSMLDGREDEWATLKIAESDVWLYFATEPSHRESAVSLFYQNDDYYWVTKTVDMADASVPYFFDYILTPSFDCFLGLDADFYTETVPNTGTTKDVCLLGGLYSHLRRSSCALCSIDVDQDVHTLTLEHSCACSREDYQCLAYGGISFGLSTSPALIRRSTSQPEESTTMVSSYAKIAGDVCEESSLSKQYEAASVELTCTSHKKRHLSAGAGFAVALAVLICLVVLIAGTFYCSPRARSLYQQLEAGLNGDTSLGPLDSDDDMLIGEEDALEGPIRPIGGNAHFDDDDDEDDFFK</sequence>
<dbReference type="Pfam" id="PF15901">
    <property type="entry name" value="Sortilin_C"/>
    <property type="match status" value="1"/>
</dbReference>
<dbReference type="SUPFAM" id="SSF52025">
    <property type="entry name" value="PA domain"/>
    <property type="match status" value="1"/>
</dbReference>
<reference evidence="6 7" key="1">
    <citation type="journal article" date="2008" name="Nature">
        <title>The genome of the choanoflagellate Monosiga brevicollis and the origin of metazoans.</title>
        <authorList>
            <consortium name="JGI Sequencing"/>
            <person name="King N."/>
            <person name="Westbrook M.J."/>
            <person name="Young S.L."/>
            <person name="Kuo A."/>
            <person name="Abedin M."/>
            <person name="Chapman J."/>
            <person name="Fairclough S."/>
            <person name="Hellsten U."/>
            <person name="Isogai Y."/>
            <person name="Letunic I."/>
            <person name="Marr M."/>
            <person name="Pincus D."/>
            <person name="Putnam N."/>
            <person name="Rokas A."/>
            <person name="Wright K.J."/>
            <person name="Zuzow R."/>
            <person name="Dirks W."/>
            <person name="Good M."/>
            <person name="Goodstein D."/>
            <person name="Lemons D."/>
            <person name="Li W."/>
            <person name="Lyons J.B."/>
            <person name="Morris A."/>
            <person name="Nichols S."/>
            <person name="Richter D.J."/>
            <person name="Salamov A."/>
            <person name="Bork P."/>
            <person name="Lim W.A."/>
            <person name="Manning G."/>
            <person name="Miller W.T."/>
            <person name="McGinnis W."/>
            <person name="Shapiro H."/>
            <person name="Tjian R."/>
            <person name="Grigoriev I.V."/>
            <person name="Rokhsar D."/>
        </authorList>
    </citation>
    <scope>NUCLEOTIDE SEQUENCE [LARGE SCALE GENOMIC DNA]</scope>
    <source>
        <strain evidence="7">MX1 / ATCC 50154</strain>
    </source>
</reference>
<dbReference type="STRING" id="81824.A9VBY9"/>
<dbReference type="InterPro" id="IPR006581">
    <property type="entry name" value="VPS10"/>
</dbReference>
<proteinExistence type="predicted"/>
<keyword evidence="1" id="KW-0677">Repeat</keyword>
<dbReference type="GO" id="GO:0005794">
    <property type="term" value="C:Golgi apparatus"/>
    <property type="evidence" value="ECO:0000318"/>
    <property type="project" value="GO_Central"/>
</dbReference>
<dbReference type="eggNOG" id="KOG3511">
    <property type="taxonomic scope" value="Eukaryota"/>
</dbReference>
<dbReference type="GO" id="GO:0016020">
    <property type="term" value="C:membrane"/>
    <property type="evidence" value="ECO:0000318"/>
    <property type="project" value="GO_Central"/>
</dbReference>
<dbReference type="Gene3D" id="3.50.30.30">
    <property type="match status" value="1"/>
</dbReference>
<name>A9VBY9_MONBE</name>
<dbReference type="InParanoid" id="A9VBY9"/>
<dbReference type="PANTHER" id="PTHR12106:SF27">
    <property type="entry name" value="SORTILIN-RELATED RECEPTOR"/>
    <property type="match status" value="1"/>
</dbReference>
<evidence type="ECO:0000256" key="2">
    <source>
        <dbReference type="ARBA" id="ARBA00023180"/>
    </source>
</evidence>